<reference evidence="3" key="3">
    <citation type="submission" date="2016-11" db="EMBL/GenBank/DDBJ databases">
        <authorList>
            <person name="Jaros S."/>
            <person name="Januszkiewicz K."/>
            <person name="Wedrychowicz H."/>
        </authorList>
    </citation>
    <scope>NUCLEOTIDE SEQUENCE [LARGE SCALE GENOMIC DNA]</scope>
    <source>
        <strain evidence="3">DSM 27989</strain>
    </source>
</reference>
<evidence type="ECO:0000313" key="2">
    <source>
        <dbReference type="EMBL" id="GGE89526.1"/>
    </source>
</evidence>
<reference evidence="5" key="4">
    <citation type="journal article" date="2019" name="Int. J. Syst. Evol. Microbiol.">
        <title>The Global Catalogue of Microorganisms (GCM) 10K type strain sequencing project: providing services to taxonomists for standard genome sequencing and annotation.</title>
        <authorList>
            <consortium name="The Broad Institute Genomics Platform"/>
            <consortium name="The Broad Institute Genome Sequencing Center for Infectious Disease"/>
            <person name="Wu L."/>
            <person name="Ma J."/>
        </authorList>
    </citation>
    <scope>NUCLEOTIDE SEQUENCE [LARGE SCALE GENOMIC DNA]</scope>
    <source>
        <strain evidence="5">CGMCC 1.12707</strain>
    </source>
</reference>
<dbReference type="EMBL" id="BMFL01000002">
    <property type="protein sequence ID" value="GGE89526.1"/>
    <property type="molecule type" value="Genomic_DNA"/>
</dbReference>
<dbReference type="AlphaFoldDB" id="A0A1M6VYV0"/>
<evidence type="ECO:0000313" key="3">
    <source>
        <dbReference type="EMBL" id="SHK86627.1"/>
    </source>
</evidence>
<protein>
    <submittedName>
        <fullName evidence="3">Uncharacterized protein</fullName>
    </submittedName>
</protein>
<proteinExistence type="predicted"/>
<dbReference type="RefSeq" id="WP_072930520.1">
    <property type="nucleotide sequence ID" value="NZ_BMFL01000002.1"/>
</dbReference>
<dbReference type="EMBL" id="FRBH01000004">
    <property type="protein sequence ID" value="SHK86627.1"/>
    <property type="molecule type" value="Genomic_DNA"/>
</dbReference>
<organism evidence="3 4">
    <name type="scientific">Chishuiella changwenlii</name>
    <dbReference type="NCBI Taxonomy" id="1434701"/>
    <lineage>
        <taxon>Bacteria</taxon>
        <taxon>Pseudomonadati</taxon>
        <taxon>Bacteroidota</taxon>
        <taxon>Flavobacteriia</taxon>
        <taxon>Flavobacteriales</taxon>
        <taxon>Weeksellaceae</taxon>
        <taxon>Chishuiella</taxon>
    </lineage>
</organism>
<keyword evidence="1" id="KW-1133">Transmembrane helix</keyword>
<dbReference type="Proteomes" id="UP000184120">
    <property type="component" value="Unassembled WGS sequence"/>
</dbReference>
<evidence type="ECO:0000313" key="4">
    <source>
        <dbReference type="Proteomes" id="UP000184120"/>
    </source>
</evidence>
<accession>A0A1M6VYV0</accession>
<dbReference type="STRING" id="1434701.SAMN05443634_10493"/>
<evidence type="ECO:0000256" key="1">
    <source>
        <dbReference type="SAM" id="Phobius"/>
    </source>
</evidence>
<dbReference type="Proteomes" id="UP000650994">
    <property type="component" value="Unassembled WGS sequence"/>
</dbReference>
<keyword evidence="5" id="KW-1185">Reference proteome</keyword>
<feature type="transmembrane region" description="Helical" evidence="1">
    <location>
        <begin position="157"/>
        <end position="176"/>
    </location>
</feature>
<keyword evidence="1" id="KW-0472">Membrane</keyword>
<name>A0A1M6VYV0_9FLAO</name>
<reference evidence="2" key="1">
    <citation type="journal article" date="2014" name="Int. J. Syst. Evol. Microbiol.">
        <title>Complete genome of a new Firmicutes species belonging to the dominant human colonic microbiota ('Ruminococcus bicirculans') reveals two chromosomes and a selective capacity to utilize plant glucans.</title>
        <authorList>
            <consortium name="NISC Comparative Sequencing Program"/>
            <person name="Wegmann U."/>
            <person name="Louis P."/>
            <person name="Goesmann A."/>
            <person name="Henrissat B."/>
            <person name="Duncan S.H."/>
            <person name="Flint H.J."/>
        </authorList>
    </citation>
    <scope>NUCLEOTIDE SEQUENCE</scope>
    <source>
        <strain evidence="2">CGMCC 1.12707</strain>
    </source>
</reference>
<reference evidence="2" key="5">
    <citation type="submission" date="2024-05" db="EMBL/GenBank/DDBJ databases">
        <authorList>
            <person name="Sun Q."/>
            <person name="Zhou Y."/>
        </authorList>
    </citation>
    <scope>NUCLEOTIDE SEQUENCE</scope>
    <source>
        <strain evidence="2">CGMCC 1.12707</strain>
    </source>
</reference>
<sequence length="182" mass="21022">MKLFYTFLSFLLLFNCATKHKIKEIEKINANTEYIINKDSISTNYSFSTKIEEIKNFDEFSSLLKSLNISYNGELNDSLKVSFSNKKEGIDLKIGGKGKINYNEQSNSSSLVNNKNIVKTLDSIKVDQSSQSNQGSLKVATNTFRKNTEKYKVDFSIWIYIFAFFIVCVLIILNHFKRKYLK</sequence>
<evidence type="ECO:0000313" key="5">
    <source>
        <dbReference type="Proteomes" id="UP000650994"/>
    </source>
</evidence>
<gene>
    <name evidence="2" type="ORF">GCM10010984_03980</name>
    <name evidence="3" type="ORF">SAMN05443634_10493</name>
</gene>
<keyword evidence="1" id="KW-0812">Transmembrane</keyword>
<reference evidence="4" key="2">
    <citation type="submission" date="2016-11" db="EMBL/GenBank/DDBJ databases">
        <authorList>
            <person name="Varghese N."/>
            <person name="Submissions S."/>
        </authorList>
    </citation>
    <scope>NUCLEOTIDE SEQUENCE [LARGE SCALE GENOMIC DNA]</scope>
    <source>
        <strain evidence="4">DSM 27989</strain>
    </source>
</reference>